<sequence>MEEWQARRGQREEGLLGERDLPLLSVSRSLGLSLSLALSLSLFSASRSRSLLSVSRSLCSLSPSLSALSHQSSLLCDLCLRSQHQRPSLGTALSAVAASASLPSLQVQDVEGVELCGTLKNVVAIAAAAFIAISSPDGTSSCGGGILGSCQHLVFSSGDGCYFSKDAIQVIIKMAAANGV</sequence>
<keyword evidence="2" id="KW-1185">Reference proteome</keyword>
<evidence type="ECO:0000313" key="1">
    <source>
        <dbReference type="EMBL" id="RWR94948.1"/>
    </source>
</evidence>
<dbReference type="AlphaFoldDB" id="A0A3S3NGY3"/>
<evidence type="ECO:0000313" key="2">
    <source>
        <dbReference type="Proteomes" id="UP000283530"/>
    </source>
</evidence>
<reference evidence="1 2" key="1">
    <citation type="journal article" date="2019" name="Nat. Plants">
        <title>Stout camphor tree genome fills gaps in understanding of flowering plant genome evolution.</title>
        <authorList>
            <person name="Chaw S.M."/>
            <person name="Liu Y.C."/>
            <person name="Wu Y.W."/>
            <person name="Wang H.Y."/>
            <person name="Lin C.I."/>
            <person name="Wu C.S."/>
            <person name="Ke H.M."/>
            <person name="Chang L.Y."/>
            <person name="Hsu C.Y."/>
            <person name="Yang H.T."/>
            <person name="Sudianto E."/>
            <person name="Hsu M.H."/>
            <person name="Wu K.P."/>
            <person name="Wang L.N."/>
            <person name="Leebens-Mack J.H."/>
            <person name="Tsai I.J."/>
        </authorList>
    </citation>
    <scope>NUCLEOTIDE SEQUENCE [LARGE SCALE GENOMIC DNA]</scope>
    <source>
        <strain evidence="2">cv. Chaw 1501</strain>
        <tissue evidence="1">Young leaves</tissue>
    </source>
</reference>
<name>A0A3S3NGY3_9MAGN</name>
<gene>
    <name evidence="1" type="ORF">CKAN_02426700</name>
</gene>
<dbReference type="InterPro" id="IPR013328">
    <property type="entry name" value="6PGD_dom2"/>
</dbReference>
<dbReference type="Proteomes" id="UP000283530">
    <property type="component" value="Unassembled WGS sequence"/>
</dbReference>
<protein>
    <submittedName>
        <fullName evidence="1">Uncharacterized protein</fullName>
    </submittedName>
</protein>
<organism evidence="1 2">
    <name type="scientific">Cinnamomum micranthum f. kanehirae</name>
    <dbReference type="NCBI Taxonomy" id="337451"/>
    <lineage>
        <taxon>Eukaryota</taxon>
        <taxon>Viridiplantae</taxon>
        <taxon>Streptophyta</taxon>
        <taxon>Embryophyta</taxon>
        <taxon>Tracheophyta</taxon>
        <taxon>Spermatophyta</taxon>
        <taxon>Magnoliopsida</taxon>
        <taxon>Magnoliidae</taxon>
        <taxon>Laurales</taxon>
        <taxon>Lauraceae</taxon>
        <taxon>Cinnamomum</taxon>
    </lineage>
</organism>
<comment type="caution">
    <text evidence="1">The sequence shown here is derived from an EMBL/GenBank/DDBJ whole genome shotgun (WGS) entry which is preliminary data.</text>
</comment>
<dbReference type="EMBL" id="QPKB01000011">
    <property type="protein sequence ID" value="RWR94948.1"/>
    <property type="molecule type" value="Genomic_DNA"/>
</dbReference>
<dbReference type="Gene3D" id="1.10.1040.10">
    <property type="entry name" value="N-(1-d-carboxylethyl)-l-norvaline Dehydrogenase, domain 2"/>
    <property type="match status" value="1"/>
</dbReference>
<proteinExistence type="predicted"/>
<accession>A0A3S3NGY3</accession>